<dbReference type="Pfam" id="PF00933">
    <property type="entry name" value="Glyco_hydro_3"/>
    <property type="match status" value="1"/>
</dbReference>
<comment type="similarity">
    <text evidence="1">Belongs to the glycosyl hydrolase 3 family.</text>
</comment>
<dbReference type="PANTHER" id="PTHR30480">
    <property type="entry name" value="BETA-HEXOSAMINIDASE-RELATED"/>
    <property type="match status" value="1"/>
</dbReference>
<evidence type="ECO:0000313" key="5">
    <source>
        <dbReference type="EMBL" id="GHB27626.1"/>
    </source>
</evidence>
<dbReference type="InterPro" id="IPR050226">
    <property type="entry name" value="NagZ_Beta-hexosaminidase"/>
</dbReference>
<accession>A0ABQ3E988</accession>
<organism evidence="5 6">
    <name type="scientific">Pseudovibrio japonicus</name>
    <dbReference type="NCBI Taxonomy" id="366534"/>
    <lineage>
        <taxon>Bacteria</taxon>
        <taxon>Pseudomonadati</taxon>
        <taxon>Pseudomonadota</taxon>
        <taxon>Alphaproteobacteria</taxon>
        <taxon>Hyphomicrobiales</taxon>
        <taxon>Stappiaceae</taxon>
        <taxon>Pseudovibrio</taxon>
    </lineage>
</organism>
<keyword evidence="3" id="KW-0326">Glycosidase</keyword>
<proteinExistence type="inferred from homology"/>
<dbReference type="RefSeq" id="WP_189436131.1">
    <property type="nucleotide sequence ID" value="NZ_BMXE01000002.1"/>
</dbReference>
<dbReference type="EMBL" id="BMXE01000002">
    <property type="protein sequence ID" value="GHB27626.1"/>
    <property type="molecule type" value="Genomic_DNA"/>
</dbReference>
<keyword evidence="2" id="KW-0378">Hydrolase</keyword>
<dbReference type="Gene3D" id="3.20.20.300">
    <property type="entry name" value="Glycoside hydrolase, family 3, N-terminal domain"/>
    <property type="match status" value="1"/>
</dbReference>
<reference evidence="6" key="1">
    <citation type="journal article" date="2019" name="Int. J. Syst. Evol. Microbiol.">
        <title>The Global Catalogue of Microorganisms (GCM) 10K type strain sequencing project: providing services to taxonomists for standard genome sequencing and annotation.</title>
        <authorList>
            <consortium name="The Broad Institute Genomics Platform"/>
            <consortium name="The Broad Institute Genome Sequencing Center for Infectious Disease"/>
            <person name="Wu L."/>
            <person name="Ma J."/>
        </authorList>
    </citation>
    <scope>NUCLEOTIDE SEQUENCE [LARGE SCALE GENOMIC DNA]</scope>
    <source>
        <strain evidence="6">KCTC 12861</strain>
    </source>
</reference>
<dbReference type="Proteomes" id="UP000637980">
    <property type="component" value="Unassembled WGS sequence"/>
</dbReference>
<evidence type="ECO:0000256" key="1">
    <source>
        <dbReference type="ARBA" id="ARBA00005336"/>
    </source>
</evidence>
<keyword evidence="6" id="KW-1185">Reference proteome</keyword>
<dbReference type="InterPro" id="IPR017853">
    <property type="entry name" value="GH"/>
</dbReference>
<evidence type="ECO:0000313" key="6">
    <source>
        <dbReference type="Proteomes" id="UP000637980"/>
    </source>
</evidence>
<sequence>MSYSLLEDAHAVILPAFASTSLSDECKRFLDRGGSSILIGESRNEYVARQMSFERRCTETAESFTSLVGEAKKLSNNLLVAVDQELGGICRMHDLVPQFPTNEELIGMSASEVEDITYRVAKASQALGVNVFLAPIVDLVTGVNPWLDGRTYSTDPEVVGRVSAAFVRGVQKAGVAATAKHFPGFHNITGDPAIDANAHVEDDADSYAPGFNPFADVIAAEVEMIMVGPAINKAFDPARAALRSKPVIEILKLDLRYQGIVMADNLDSKATMHGDSIEKVAVDAIRAGCDLLLTPDVGTQLEEVSKTLINAVETGNISRDALAQSADKIRRLAQKYTAKL</sequence>
<protein>
    <submittedName>
        <fullName evidence="5">Beta-hexosaminidase</fullName>
    </submittedName>
</protein>
<name>A0ABQ3E988_9HYPH</name>
<dbReference type="PANTHER" id="PTHR30480:SF8">
    <property type="entry name" value="PUTATIVE (AFU_ORTHOLOGUE AFUA_8G04060)-RELATED"/>
    <property type="match status" value="1"/>
</dbReference>
<dbReference type="InterPro" id="IPR036962">
    <property type="entry name" value="Glyco_hydro_3_N_sf"/>
</dbReference>
<gene>
    <name evidence="5" type="ORF">GCM10007094_14950</name>
</gene>
<comment type="caution">
    <text evidence="5">The sequence shown here is derived from an EMBL/GenBank/DDBJ whole genome shotgun (WGS) entry which is preliminary data.</text>
</comment>
<evidence type="ECO:0000259" key="4">
    <source>
        <dbReference type="Pfam" id="PF00933"/>
    </source>
</evidence>
<feature type="domain" description="Glycoside hydrolase family 3 N-terminal" evidence="4">
    <location>
        <begin position="71"/>
        <end position="332"/>
    </location>
</feature>
<evidence type="ECO:0000256" key="2">
    <source>
        <dbReference type="ARBA" id="ARBA00022801"/>
    </source>
</evidence>
<dbReference type="SUPFAM" id="SSF51445">
    <property type="entry name" value="(Trans)glycosidases"/>
    <property type="match status" value="1"/>
</dbReference>
<evidence type="ECO:0000256" key="3">
    <source>
        <dbReference type="ARBA" id="ARBA00023295"/>
    </source>
</evidence>
<dbReference type="InterPro" id="IPR001764">
    <property type="entry name" value="Glyco_hydro_3_N"/>
</dbReference>